<keyword evidence="1" id="KW-0472">Membrane</keyword>
<keyword evidence="1" id="KW-1133">Transmembrane helix</keyword>
<name>A0AAV4HM04_9GAST</name>
<evidence type="ECO:0000313" key="4">
    <source>
        <dbReference type="Proteomes" id="UP000762676"/>
    </source>
</evidence>
<dbReference type="PROSITE" id="PS50835">
    <property type="entry name" value="IG_LIKE"/>
    <property type="match status" value="1"/>
</dbReference>
<protein>
    <recommendedName>
        <fullName evidence="2">Ig-like domain-containing protein</fullName>
    </recommendedName>
</protein>
<proteinExistence type="predicted"/>
<sequence length="436" mass="47912">MSHKLYSIPVETACDPVEEGQSTTLTCDLSLAEDCPKLLVMWKASKLGYWYETAICYRTICGSHYSSHFPTNKNSTGSTLTISNASRIVPFDMETKWVCNQCSGGFVTVCDKLEIYARPASPECVVNESPGFVTVSCFTNQVYPEAKCSFYRQKNGGNHVKIAKSPDYSHKETAKDPVYYSSACLVTVPKKELGEGTHSFSGYIYPDVTGGENLVNGITLNKNVTLGSDSGSAQTESPPPPIEIFQDVDNNNINNSVKNNRVLVACRTSKQSFSKAPTFSFSLDGIAFDSPHLGSESRDGSYYQRLFSPSPDVDGQYHVICRVTNTVTNTWQDVSIHTHLTNNAQPKPKEDDKANESSGVIVGVVAALVVSALIVIIVLLVRENHNLRHKPSHAGGNQDDLYLTPIETSDIVKTLQTAATNPYVTHEYETYTTTRR</sequence>
<evidence type="ECO:0000256" key="1">
    <source>
        <dbReference type="SAM" id="Phobius"/>
    </source>
</evidence>
<dbReference type="InterPro" id="IPR007110">
    <property type="entry name" value="Ig-like_dom"/>
</dbReference>
<dbReference type="Proteomes" id="UP000762676">
    <property type="component" value="Unassembled WGS sequence"/>
</dbReference>
<keyword evidence="4" id="KW-1185">Reference proteome</keyword>
<comment type="caution">
    <text evidence="3">The sequence shown here is derived from an EMBL/GenBank/DDBJ whole genome shotgun (WGS) entry which is preliminary data.</text>
</comment>
<evidence type="ECO:0000259" key="2">
    <source>
        <dbReference type="PROSITE" id="PS50835"/>
    </source>
</evidence>
<feature type="domain" description="Ig-like" evidence="2">
    <location>
        <begin position="9"/>
        <end position="99"/>
    </location>
</feature>
<dbReference type="AlphaFoldDB" id="A0AAV4HM04"/>
<dbReference type="InterPro" id="IPR036179">
    <property type="entry name" value="Ig-like_dom_sf"/>
</dbReference>
<dbReference type="EMBL" id="BMAT01002113">
    <property type="protein sequence ID" value="GFR99202.1"/>
    <property type="molecule type" value="Genomic_DNA"/>
</dbReference>
<feature type="transmembrane region" description="Helical" evidence="1">
    <location>
        <begin position="359"/>
        <end position="381"/>
    </location>
</feature>
<reference evidence="3 4" key="1">
    <citation type="journal article" date="2021" name="Elife">
        <title>Chloroplast acquisition without the gene transfer in kleptoplastic sea slugs, Plakobranchus ocellatus.</title>
        <authorList>
            <person name="Maeda T."/>
            <person name="Takahashi S."/>
            <person name="Yoshida T."/>
            <person name="Shimamura S."/>
            <person name="Takaki Y."/>
            <person name="Nagai Y."/>
            <person name="Toyoda A."/>
            <person name="Suzuki Y."/>
            <person name="Arimoto A."/>
            <person name="Ishii H."/>
            <person name="Satoh N."/>
            <person name="Nishiyama T."/>
            <person name="Hasebe M."/>
            <person name="Maruyama T."/>
            <person name="Minagawa J."/>
            <person name="Obokata J."/>
            <person name="Shigenobu S."/>
        </authorList>
    </citation>
    <scope>NUCLEOTIDE SEQUENCE [LARGE SCALE GENOMIC DNA]</scope>
</reference>
<dbReference type="SUPFAM" id="SSF48726">
    <property type="entry name" value="Immunoglobulin"/>
    <property type="match status" value="1"/>
</dbReference>
<gene>
    <name evidence="3" type="ORF">ElyMa_001038200</name>
</gene>
<evidence type="ECO:0000313" key="3">
    <source>
        <dbReference type="EMBL" id="GFR99202.1"/>
    </source>
</evidence>
<keyword evidence="1" id="KW-0812">Transmembrane</keyword>
<accession>A0AAV4HM04</accession>
<organism evidence="3 4">
    <name type="scientific">Elysia marginata</name>
    <dbReference type="NCBI Taxonomy" id="1093978"/>
    <lineage>
        <taxon>Eukaryota</taxon>
        <taxon>Metazoa</taxon>
        <taxon>Spiralia</taxon>
        <taxon>Lophotrochozoa</taxon>
        <taxon>Mollusca</taxon>
        <taxon>Gastropoda</taxon>
        <taxon>Heterobranchia</taxon>
        <taxon>Euthyneura</taxon>
        <taxon>Panpulmonata</taxon>
        <taxon>Sacoglossa</taxon>
        <taxon>Placobranchoidea</taxon>
        <taxon>Plakobranchidae</taxon>
        <taxon>Elysia</taxon>
    </lineage>
</organism>